<dbReference type="InterPro" id="IPR036291">
    <property type="entry name" value="NAD(P)-bd_dom_sf"/>
</dbReference>
<dbReference type="Pfam" id="PF00389">
    <property type="entry name" value="2-Hacid_dh"/>
    <property type="match status" value="1"/>
</dbReference>
<keyword evidence="2 4" id="KW-0560">Oxidoreductase</keyword>
<feature type="domain" description="D-isomer specific 2-hydroxyacid dehydrogenase NAD-binding" evidence="6">
    <location>
        <begin position="121"/>
        <end position="288"/>
    </location>
</feature>
<dbReference type="RefSeq" id="WP_167011990.1">
    <property type="nucleotide sequence ID" value="NZ_VWXF01000001.1"/>
</dbReference>
<sequence length="321" mass="35289">MSHHVVFLDNEGIAPSVKIPELSFAHTWESYGYTANEDVVPRLQNATVALTCSVPLRAEHLRQLPKLKMISLALTGTDIVDMDYCQRHDITVTNVPGYASNTVAEHVVGAIYELFRRTSGYSQLMQRVRRGDVAAKNIYFDYRVRDVAGKTLGIIGTGPIAQRLDQLATQIGMHVLFDDRNGSLEGSRYIPRETLLRTCDVISVNVPLTRETHNMIDAAELHLMKTDAIIINTARGGIINEAALMDAMQRGTIGGAAIDVVVNEPITADEPLLALTEMPNFILTPHMAWSSEDAMQTLISASVNNINAYIHALLPAKTIEA</sequence>
<dbReference type="Proteomes" id="UP001515683">
    <property type="component" value="Unassembled WGS sequence"/>
</dbReference>
<feature type="domain" description="D-isomer specific 2-hydroxyacid dehydrogenase catalytic" evidence="5">
    <location>
        <begin position="35"/>
        <end position="312"/>
    </location>
</feature>
<accession>A0ABX0R5V7</accession>
<evidence type="ECO:0000313" key="8">
    <source>
        <dbReference type="Proteomes" id="UP001515683"/>
    </source>
</evidence>
<dbReference type="InterPro" id="IPR006139">
    <property type="entry name" value="D-isomer_2_OHA_DH_cat_dom"/>
</dbReference>
<dbReference type="PANTHER" id="PTHR43761">
    <property type="entry name" value="D-ISOMER SPECIFIC 2-HYDROXYACID DEHYDROGENASE FAMILY PROTEIN (AFU_ORTHOLOGUE AFUA_1G13630)"/>
    <property type="match status" value="1"/>
</dbReference>
<dbReference type="Pfam" id="PF02826">
    <property type="entry name" value="2-Hacid_dh_C"/>
    <property type="match status" value="1"/>
</dbReference>
<evidence type="ECO:0000256" key="3">
    <source>
        <dbReference type="ARBA" id="ARBA00023027"/>
    </source>
</evidence>
<proteinExistence type="inferred from homology"/>
<evidence type="ECO:0000256" key="2">
    <source>
        <dbReference type="ARBA" id="ARBA00023002"/>
    </source>
</evidence>
<dbReference type="Gene3D" id="3.40.50.720">
    <property type="entry name" value="NAD(P)-binding Rossmann-like Domain"/>
    <property type="match status" value="2"/>
</dbReference>
<dbReference type="InterPro" id="IPR006140">
    <property type="entry name" value="D-isomer_DH_NAD-bd"/>
</dbReference>
<gene>
    <name evidence="7" type="ORF">F3J40_00765</name>
</gene>
<dbReference type="PROSITE" id="PS00671">
    <property type="entry name" value="D_2_HYDROXYACID_DH_3"/>
    <property type="match status" value="1"/>
</dbReference>
<comment type="caution">
    <text evidence="7">The sequence shown here is derived from an EMBL/GenBank/DDBJ whole genome shotgun (WGS) entry which is preliminary data.</text>
</comment>
<evidence type="ECO:0000259" key="5">
    <source>
        <dbReference type="Pfam" id="PF00389"/>
    </source>
</evidence>
<dbReference type="PROSITE" id="PS00670">
    <property type="entry name" value="D_2_HYDROXYACID_DH_2"/>
    <property type="match status" value="1"/>
</dbReference>
<name>A0ABX0R5V7_9GAMM</name>
<dbReference type="InterPro" id="IPR050418">
    <property type="entry name" value="D-iso_2-hydroxyacid_DH_PdxB"/>
</dbReference>
<protein>
    <submittedName>
        <fullName evidence="7">D-2-hydroxyacid dehydrogenase</fullName>
    </submittedName>
</protein>
<evidence type="ECO:0000313" key="7">
    <source>
        <dbReference type="EMBL" id="NIF20149.1"/>
    </source>
</evidence>
<dbReference type="SUPFAM" id="SSF52283">
    <property type="entry name" value="Formate/glycerate dehydrogenase catalytic domain-like"/>
    <property type="match status" value="1"/>
</dbReference>
<dbReference type="SUPFAM" id="SSF51735">
    <property type="entry name" value="NAD(P)-binding Rossmann-fold domains"/>
    <property type="match status" value="1"/>
</dbReference>
<organism evidence="7 8">
    <name type="scientific">Candidatus Pantoea multigeneris</name>
    <dbReference type="NCBI Taxonomy" id="2608357"/>
    <lineage>
        <taxon>Bacteria</taxon>
        <taxon>Pseudomonadati</taxon>
        <taxon>Pseudomonadota</taxon>
        <taxon>Gammaproteobacteria</taxon>
        <taxon>Enterobacterales</taxon>
        <taxon>Erwiniaceae</taxon>
        <taxon>Pantoea</taxon>
    </lineage>
</organism>
<comment type="similarity">
    <text evidence="1 4">Belongs to the D-isomer specific 2-hydroxyacid dehydrogenase family.</text>
</comment>
<evidence type="ECO:0000259" key="6">
    <source>
        <dbReference type="Pfam" id="PF02826"/>
    </source>
</evidence>
<reference evidence="7 8" key="1">
    <citation type="journal article" date="2019" name="bioRxiv">
        <title>Bacteria contribute to plant secondary compound degradation in a generalist herbivore system.</title>
        <authorList>
            <person name="Francoeur C.B."/>
            <person name="Khadempour L."/>
            <person name="Moreira-Soto R.D."/>
            <person name="Gotting K."/>
            <person name="Book A.J."/>
            <person name="Pinto-Tomas A.A."/>
            <person name="Keefover-Ring K."/>
            <person name="Currie C.R."/>
        </authorList>
    </citation>
    <scope>NUCLEOTIDE SEQUENCE [LARGE SCALE GENOMIC DNA]</scope>
    <source>
        <strain evidence="7">Acro-835</strain>
    </source>
</reference>
<dbReference type="PANTHER" id="PTHR43761:SF1">
    <property type="entry name" value="D-ISOMER SPECIFIC 2-HYDROXYACID DEHYDROGENASE CATALYTIC DOMAIN-CONTAINING PROTEIN-RELATED"/>
    <property type="match status" value="1"/>
</dbReference>
<evidence type="ECO:0000256" key="1">
    <source>
        <dbReference type="ARBA" id="ARBA00005854"/>
    </source>
</evidence>
<evidence type="ECO:0000256" key="4">
    <source>
        <dbReference type="RuleBase" id="RU003719"/>
    </source>
</evidence>
<dbReference type="InterPro" id="IPR029753">
    <property type="entry name" value="D-isomer_DH_CS"/>
</dbReference>
<keyword evidence="8" id="KW-1185">Reference proteome</keyword>
<dbReference type="EMBL" id="VWXF01000001">
    <property type="protein sequence ID" value="NIF20149.1"/>
    <property type="molecule type" value="Genomic_DNA"/>
</dbReference>
<keyword evidence="3" id="KW-0520">NAD</keyword>